<evidence type="ECO:0000256" key="5">
    <source>
        <dbReference type="SAM" id="Phobius"/>
    </source>
</evidence>
<reference evidence="7" key="1">
    <citation type="submission" date="2020-10" db="EMBL/GenBank/DDBJ databases">
        <authorList>
            <person name="Gilroy R."/>
        </authorList>
    </citation>
    <scope>NUCLEOTIDE SEQUENCE</scope>
    <source>
        <strain evidence="7">35461</strain>
    </source>
</reference>
<gene>
    <name evidence="7" type="ORF">IAC79_07630</name>
</gene>
<evidence type="ECO:0000259" key="6">
    <source>
        <dbReference type="Pfam" id="PF01957"/>
    </source>
</evidence>
<proteinExistence type="predicted"/>
<comment type="subcellular location">
    <subcellularLocation>
        <location evidence="1">Membrane</location>
        <topology evidence="1">Multi-pass membrane protein</topology>
    </subcellularLocation>
</comment>
<reference evidence="7" key="2">
    <citation type="journal article" date="2021" name="PeerJ">
        <title>Extensive microbial diversity within the chicken gut microbiome revealed by metagenomics and culture.</title>
        <authorList>
            <person name="Gilroy R."/>
            <person name="Ravi A."/>
            <person name="Getino M."/>
            <person name="Pursley I."/>
            <person name="Horton D.L."/>
            <person name="Alikhan N.F."/>
            <person name="Baker D."/>
            <person name="Gharbi K."/>
            <person name="Hall N."/>
            <person name="Watson M."/>
            <person name="Adriaenssens E.M."/>
            <person name="Foster-Nyarko E."/>
            <person name="Jarju S."/>
            <person name="Secka A."/>
            <person name="Antonio M."/>
            <person name="Oren A."/>
            <person name="Chaudhuri R.R."/>
            <person name="La Ragione R."/>
            <person name="Hildebrand F."/>
            <person name="Pallen M.J."/>
        </authorList>
    </citation>
    <scope>NUCLEOTIDE SEQUENCE</scope>
    <source>
        <strain evidence="7">35461</strain>
    </source>
</reference>
<dbReference type="GO" id="GO:0005886">
    <property type="term" value="C:plasma membrane"/>
    <property type="evidence" value="ECO:0007669"/>
    <property type="project" value="TreeGrafter"/>
</dbReference>
<evidence type="ECO:0000256" key="4">
    <source>
        <dbReference type="ARBA" id="ARBA00023136"/>
    </source>
</evidence>
<dbReference type="EMBL" id="DVOR01000238">
    <property type="protein sequence ID" value="HIV09966.1"/>
    <property type="molecule type" value="Genomic_DNA"/>
</dbReference>
<keyword evidence="3 5" id="KW-1133">Transmembrane helix</keyword>
<sequence>MELALAWVIVGVLLMVAEVFTAGFVVIFFGVGAVLTGALVWAFPALGEGFLPQAVAFLALSVGSLLLGRRFCCALRGKREQGPADADDDGFVGAQVEVVEAIRPPREGRVLLNGVEWAAVAERPVERGETVTVAACRGIVLVVQ</sequence>
<feature type="transmembrane region" description="Helical" evidence="5">
    <location>
        <begin position="12"/>
        <end position="43"/>
    </location>
</feature>
<dbReference type="InterPro" id="IPR052165">
    <property type="entry name" value="Membrane_assoc_protease"/>
</dbReference>
<comment type="caution">
    <text evidence="7">The sequence shown here is derived from an EMBL/GenBank/DDBJ whole genome shotgun (WGS) entry which is preliminary data.</text>
</comment>
<evidence type="ECO:0000313" key="7">
    <source>
        <dbReference type="EMBL" id="HIV09966.1"/>
    </source>
</evidence>
<dbReference type="InterPro" id="IPR002810">
    <property type="entry name" value="NfeD-like_C"/>
</dbReference>
<dbReference type="PANTHER" id="PTHR33507">
    <property type="entry name" value="INNER MEMBRANE PROTEIN YBBJ"/>
    <property type="match status" value="1"/>
</dbReference>
<keyword evidence="4 5" id="KW-0472">Membrane</keyword>
<name>A0A9D1NPP8_9BACT</name>
<evidence type="ECO:0000313" key="8">
    <source>
        <dbReference type="Proteomes" id="UP000886845"/>
    </source>
</evidence>
<evidence type="ECO:0000256" key="2">
    <source>
        <dbReference type="ARBA" id="ARBA00022692"/>
    </source>
</evidence>
<dbReference type="PANTHER" id="PTHR33507:SF3">
    <property type="entry name" value="INNER MEMBRANE PROTEIN YBBJ"/>
    <property type="match status" value="1"/>
</dbReference>
<dbReference type="Pfam" id="PF01957">
    <property type="entry name" value="NfeD"/>
    <property type="match status" value="1"/>
</dbReference>
<feature type="domain" description="NfeD-like C-terminal" evidence="6">
    <location>
        <begin position="89"/>
        <end position="143"/>
    </location>
</feature>
<dbReference type="Gene3D" id="2.40.50.140">
    <property type="entry name" value="Nucleic acid-binding proteins"/>
    <property type="match status" value="1"/>
</dbReference>
<accession>A0A9D1NPP8</accession>
<feature type="transmembrane region" description="Helical" evidence="5">
    <location>
        <begin position="49"/>
        <end position="68"/>
    </location>
</feature>
<dbReference type="SUPFAM" id="SSF141322">
    <property type="entry name" value="NfeD domain-like"/>
    <property type="match status" value="1"/>
</dbReference>
<organism evidence="7 8">
    <name type="scientific">Candidatus Spyradenecus faecavium</name>
    <dbReference type="NCBI Taxonomy" id="2840947"/>
    <lineage>
        <taxon>Bacteria</taxon>
        <taxon>Pseudomonadati</taxon>
        <taxon>Lentisphaerota</taxon>
        <taxon>Lentisphaeria</taxon>
        <taxon>Lentisphaerales</taxon>
        <taxon>Lentisphaeraceae</taxon>
        <taxon>Lentisphaeraceae incertae sedis</taxon>
        <taxon>Candidatus Spyradenecus</taxon>
    </lineage>
</organism>
<protein>
    <submittedName>
        <fullName evidence="7">NfeD family protein</fullName>
    </submittedName>
</protein>
<evidence type="ECO:0000256" key="3">
    <source>
        <dbReference type="ARBA" id="ARBA00022989"/>
    </source>
</evidence>
<dbReference type="AlphaFoldDB" id="A0A9D1NPP8"/>
<keyword evidence="2 5" id="KW-0812">Transmembrane</keyword>
<dbReference type="Proteomes" id="UP000886845">
    <property type="component" value="Unassembled WGS sequence"/>
</dbReference>
<evidence type="ECO:0000256" key="1">
    <source>
        <dbReference type="ARBA" id="ARBA00004141"/>
    </source>
</evidence>
<dbReference type="InterPro" id="IPR012340">
    <property type="entry name" value="NA-bd_OB-fold"/>
</dbReference>